<dbReference type="AlphaFoldDB" id="A0A3B0VAJ9"/>
<evidence type="ECO:0000313" key="1">
    <source>
        <dbReference type="EMBL" id="VAW35862.1"/>
    </source>
</evidence>
<proteinExistence type="predicted"/>
<dbReference type="SUPFAM" id="SSF51445">
    <property type="entry name" value="(Trans)glycosidases"/>
    <property type="match status" value="1"/>
</dbReference>
<reference evidence="1" key="1">
    <citation type="submission" date="2018-06" db="EMBL/GenBank/DDBJ databases">
        <authorList>
            <person name="Zhirakovskaya E."/>
        </authorList>
    </citation>
    <scope>NUCLEOTIDE SEQUENCE</scope>
</reference>
<accession>A0A3B0VAJ9</accession>
<dbReference type="InterPro" id="IPR017853">
    <property type="entry name" value="GH"/>
</dbReference>
<protein>
    <submittedName>
        <fullName evidence="1">Uncharacterized protein</fullName>
    </submittedName>
</protein>
<name>A0A3B0VAJ9_9ZZZZ</name>
<dbReference type="Gene3D" id="3.20.20.80">
    <property type="entry name" value="Glycosidases"/>
    <property type="match status" value="1"/>
</dbReference>
<gene>
    <name evidence="1" type="ORF">MNBD_CHLOROFLEXI01-3989</name>
</gene>
<organism evidence="1">
    <name type="scientific">hydrothermal vent metagenome</name>
    <dbReference type="NCBI Taxonomy" id="652676"/>
    <lineage>
        <taxon>unclassified sequences</taxon>
        <taxon>metagenomes</taxon>
        <taxon>ecological metagenomes</taxon>
    </lineage>
</organism>
<sequence length="259" mass="28777">MPQFEQILAAVQCDHQPETAVNQPSLIGMNINPPQDDYSFDTYREAVVQARAAGVQASHTTFSWADVETAPGNFDWTVPDLLIDTLSLEGIRLSLVLSFIHTSVVAPRPDDLVGLPFDDPILIERATDFVTAVVQRYGDQIDYLAFGNEVNICLADHPEDVVPFLALFAALETAVSNQAPNLPTGTTLAFHTAVQQNRLDLIELFQENDFLAYTYYPFGEAWSQFEAYLCTLGLRQNDGTPKLGWDVFVGEMGRFLIND</sequence>
<dbReference type="EMBL" id="UOEU01000602">
    <property type="protein sequence ID" value="VAW35862.1"/>
    <property type="molecule type" value="Genomic_DNA"/>
</dbReference>